<feature type="region of interest" description="Disordered" evidence="11">
    <location>
        <begin position="242"/>
        <end position="269"/>
    </location>
</feature>
<dbReference type="SUPFAM" id="SSF57850">
    <property type="entry name" value="RING/U-box"/>
    <property type="match status" value="1"/>
</dbReference>
<evidence type="ECO:0000256" key="3">
    <source>
        <dbReference type="ARBA" id="ARBA00008212"/>
    </source>
</evidence>
<evidence type="ECO:0000256" key="10">
    <source>
        <dbReference type="PROSITE-ProRule" id="PRU00452"/>
    </source>
</evidence>
<organism evidence="13 14">
    <name type="scientific">Drechmeria coniospora</name>
    <name type="common">Nematophagous fungus</name>
    <name type="synonym">Meria coniospora</name>
    <dbReference type="NCBI Taxonomy" id="98403"/>
    <lineage>
        <taxon>Eukaryota</taxon>
        <taxon>Fungi</taxon>
        <taxon>Dikarya</taxon>
        <taxon>Ascomycota</taxon>
        <taxon>Pezizomycotina</taxon>
        <taxon>Sordariomycetes</taxon>
        <taxon>Hypocreomycetidae</taxon>
        <taxon>Hypocreales</taxon>
        <taxon>Ophiocordycipitaceae</taxon>
        <taxon>Drechmeria</taxon>
    </lineage>
</organism>
<dbReference type="InterPro" id="IPR004181">
    <property type="entry name" value="Znf_MIZ"/>
</dbReference>
<evidence type="ECO:0000256" key="7">
    <source>
        <dbReference type="ARBA" id="ARBA00022786"/>
    </source>
</evidence>
<comment type="pathway">
    <text evidence="2">Protein modification; protein sumoylation.</text>
</comment>
<feature type="region of interest" description="Disordered" evidence="11">
    <location>
        <begin position="1"/>
        <end position="48"/>
    </location>
</feature>
<name>A0A151GCR8_DRECN</name>
<keyword evidence="6 10" id="KW-0863">Zinc-finger</keyword>
<dbReference type="PANTHER" id="PTHR21330:SF1">
    <property type="entry name" value="E3 SUMO-PROTEIN LIGASE NSE2"/>
    <property type="match status" value="1"/>
</dbReference>
<dbReference type="AlphaFoldDB" id="A0A151GCR8"/>
<dbReference type="GO" id="GO:0008270">
    <property type="term" value="F:zinc ion binding"/>
    <property type="evidence" value="ECO:0007669"/>
    <property type="project" value="UniProtKB-KW"/>
</dbReference>
<dbReference type="InParanoid" id="A0A151GCR8"/>
<evidence type="ECO:0000256" key="1">
    <source>
        <dbReference type="ARBA" id="ARBA00004123"/>
    </source>
</evidence>
<dbReference type="GO" id="GO:0061665">
    <property type="term" value="F:SUMO ligase activity"/>
    <property type="evidence" value="ECO:0007669"/>
    <property type="project" value="TreeGrafter"/>
</dbReference>
<comment type="subcellular location">
    <subcellularLocation>
        <location evidence="1">Nucleus</location>
    </subcellularLocation>
</comment>
<dbReference type="STRING" id="98403.A0A151GCR8"/>
<dbReference type="PROSITE" id="PS51044">
    <property type="entry name" value="ZF_SP_RING"/>
    <property type="match status" value="1"/>
</dbReference>
<evidence type="ECO:0000256" key="5">
    <source>
        <dbReference type="ARBA" id="ARBA00022723"/>
    </source>
</evidence>
<dbReference type="GO" id="GO:0000724">
    <property type="term" value="P:double-strand break repair via homologous recombination"/>
    <property type="evidence" value="ECO:0007669"/>
    <property type="project" value="InterPro"/>
</dbReference>
<dbReference type="GO" id="GO:0016925">
    <property type="term" value="P:protein sumoylation"/>
    <property type="evidence" value="ECO:0007669"/>
    <property type="project" value="UniProtKB-UniPathway"/>
</dbReference>
<keyword evidence="5" id="KW-0479">Metal-binding</keyword>
<evidence type="ECO:0000256" key="8">
    <source>
        <dbReference type="ARBA" id="ARBA00022833"/>
    </source>
</evidence>
<dbReference type="InterPro" id="IPR026846">
    <property type="entry name" value="Nse2(Mms21)"/>
</dbReference>
<keyword evidence="8" id="KW-0862">Zinc</keyword>
<feature type="compositionally biased region" description="Acidic residues" evidence="11">
    <location>
        <begin position="361"/>
        <end position="375"/>
    </location>
</feature>
<evidence type="ECO:0000256" key="11">
    <source>
        <dbReference type="SAM" id="MobiDB-lite"/>
    </source>
</evidence>
<dbReference type="RefSeq" id="XP_040654250.1">
    <property type="nucleotide sequence ID" value="XM_040804146.1"/>
</dbReference>
<evidence type="ECO:0000256" key="6">
    <source>
        <dbReference type="ARBA" id="ARBA00022771"/>
    </source>
</evidence>
<keyword evidence="7" id="KW-0833">Ubl conjugation pathway</keyword>
<dbReference type="GO" id="GO:0030915">
    <property type="term" value="C:Smc5-Smc6 complex"/>
    <property type="evidence" value="ECO:0007669"/>
    <property type="project" value="InterPro"/>
</dbReference>
<evidence type="ECO:0000256" key="4">
    <source>
        <dbReference type="ARBA" id="ARBA00022679"/>
    </source>
</evidence>
<dbReference type="UniPathway" id="UPA00886"/>
<comment type="similarity">
    <text evidence="3">Belongs to the NSE2 family.</text>
</comment>
<keyword evidence="14" id="KW-1185">Reference proteome</keyword>
<evidence type="ECO:0000256" key="9">
    <source>
        <dbReference type="ARBA" id="ARBA00023242"/>
    </source>
</evidence>
<proteinExistence type="inferred from homology"/>
<gene>
    <name evidence="13" type="ORF">DCS_06859</name>
</gene>
<feature type="domain" description="SP-RING-type" evidence="12">
    <location>
        <begin position="268"/>
        <end position="354"/>
    </location>
</feature>
<protein>
    <submittedName>
        <fullName evidence="13">Chromosomal organization and DNA repair protein Mms21</fullName>
    </submittedName>
</protein>
<dbReference type="PANTHER" id="PTHR21330">
    <property type="entry name" value="E3 SUMO-PROTEIN LIGASE NSE2"/>
    <property type="match status" value="1"/>
</dbReference>
<evidence type="ECO:0000256" key="2">
    <source>
        <dbReference type="ARBA" id="ARBA00004718"/>
    </source>
</evidence>
<keyword evidence="9" id="KW-0539">Nucleus</keyword>
<dbReference type="InterPro" id="IPR013083">
    <property type="entry name" value="Znf_RING/FYVE/PHD"/>
</dbReference>
<dbReference type="Proteomes" id="UP000076580">
    <property type="component" value="Chromosome 03"/>
</dbReference>
<reference evidence="13 14" key="1">
    <citation type="journal article" date="2016" name="Sci. Rep.">
        <title>Insights into Adaptations to a Near-Obligate Nematode Endoparasitic Lifestyle from the Finished Genome of Drechmeria coniospora.</title>
        <authorList>
            <person name="Zhang L."/>
            <person name="Zhou Z."/>
            <person name="Guo Q."/>
            <person name="Fokkens L."/>
            <person name="Miskei M."/>
            <person name="Pocsi I."/>
            <person name="Zhang W."/>
            <person name="Chen M."/>
            <person name="Wang L."/>
            <person name="Sun Y."/>
            <person name="Donzelli B.G."/>
            <person name="Gibson D.M."/>
            <person name="Nelson D.R."/>
            <person name="Luo J.G."/>
            <person name="Rep M."/>
            <person name="Liu H."/>
            <person name="Yang S."/>
            <person name="Wang J."/>
            <person name="Krasnoff S.B."/>
            <person name="Xu Y."/>
            <person name="Molnar I."/>
            <person name="Lin M."/>
        </authorList>
    </citation>
    <scope>NUCLEOTIDE SEQUENCE [LARGE SCALE GENOMIC DNA]</scope>
    <source>
        <strain evidence="13 14">ARSEF 6962</strain>
    </source>
</reference>
<evidence type="ECO:0000259" key="12">
    <source>
        <dbReference type="PROSITE" id="PS51044"/>
    </source>
</evidence>
<accession>A0A151GCR8</accession>
<evidence type="ECO:0000313" key="13">
    <source>
        <dbReference type="EMBL" id="KYK54898.1"/>
    </source>
</evidence>
<dbReference type="Pfam" id="PF11789">
    <property type="entry name" value="zf-Nse"/>
    <property type="match status" value="1"/>
</dbReference>
<sequence length="395" mass="43945">MPRLVNRSRVAATPSASSVAEMPSYQPPACPLNDGARRALGDLSSNRGTAPYEMQLKDSTRHLGLAVGDLQERLYARRQRLEGLQDKRSETGADKTAEEVRLEHHMQDFEPQVDALTRESEAAVRSLIDMKAELDDEAALLGDLYTTAATTHNTNVAAAAQRLAREAEDGNEAEEEKETVVPSTVDSFRELRGEKHEQYAALGHHQRYGRNNDYVGFKKIWHDAAAGEDGPPLADASKWFRPNGEPVLDRPGASNRRSTMGAADEEEDDDDIAVAREVLSLNCPLTLRPMEEPYSNVKCKHTFEKSAVLGYLQQGGGQVQCPQTGCSETFSKARFNDDFYLDQAMLRKIQRAKQTQRNNELNEDEMEEDPVDGDESVLMQTQRPAGCRAPKQERA</sequence>
<dbReference type="EMBL" id="LAYC01000003">
    <property type="protein sequence ID" value="KYK54898.1"/>
    <property type="molecule type" value="Genomic_DNA"/>
</dbReference>
<keyword evidence="4" id="KW-0808">Transferase</keyword>
<feature type="region of interest" description="Disordered" evidence="11">
    <location>
        <begin position="352"/>
        <end position="395"/>
    </location>
</feature>
<dbReference type="GeneID" id="63719502"/>
<dbReference type="CDD" id="cd16651">
    <property type="entry name" value="SPL-RING_NSE2"/>
    <property type="match status" value="1"/>
</dbReference>
<dbReference type="Gene3D" id="3.30.40.10">
    <property type="entry name" value="Zinc/RING finger domain, C3HC4 (zinc finger)"/>
    <property type="match status" value="1"/>
</dbReference>
<comment type="caution">
    <text evidence="13">The sequence shown here is derived from an EMBL/GenBank/DDBJ whole genome shotgun (WGS) entry which is preliminary data.</text>
</comment>
<evidence type="ECO:0000313" key="14">
    <source>
        <dbReference type="Proteomes" id="UP000076580"/>
    </source>
</evidence>
<dbReference type="GO" id="GO:0005634">
    <property type="term" value="C:nucleus"/>
    <property type="evidence" value="ECO:0007669"/>
    <property type="project" value="UniProtKB-SubCell"/>
</dbReference>